<gene>
    <name evidence="8" type="ORF">SAMN05446927_5369</name>
</gene>
<dbReference type="PROSITE" id="PS51192">
    <property type="entry name" value="HELICASE_ATP_BIND_1"/>
    <property type="match status" value="1"/>
</dbReference>
<protein>
    <submittedName>
        <fullName evidence="8">ATP-dependent helicase HrpA</fullName>
    </submittedName>
</protein>
<evidence type="ECO:0000313" key="9">
    <source>
        <dbReference type="Proteomes" id="UP000219522"/>
    </source>
</evidence>
<dbReference type="Proteomes" id="UP000219522">
    <property type="component" value="Unassembled WGS sequence"/>
</dbReference>
<dbReference type="RefSeq" id="WP_062636192.1">
    <property type="nucleotide sequence ID" value="NZ_FCOG02000019.1"/>
</dbReference>
<keyword evidence="2" id="KW-0378">Hydrolase</keyword>
<dbReference type="InterPro" id="IPR003593">
    <property type="entry name" value="AAA+_ATPase"/>
</dbReference>
<dbReference type="SMART" id="SM00490">
    <property type="entry name" value="HELICc"/>
    <property type="match status" value="1"/>
</dbReference>
<organism evidence="8 9">
    <name type="scientific">Caballeronia arationis</name>
    <dbReference type="NCBI Taxonomy" id="1777142"/>
    <lineage>
        <taxon>Bacteria</taxon>
        <taxon>Pseudomonadati</taxon>
        <taxon>Pseudomonadota</taxon>
        <taxon>Betaproteobacteria</taxon>
        <taxon>Burkholderiales</taxon>
        <taxon>Burkholderiaceae</taxon>
        <taxon>Caballeronia</taxon>
    </lineage>
</organism>
<dbReference type="InterPro" id="IPR014001">
    <property type="entry name" value="Helicase_ATP-bd"/>
</dbReference>
<keyword evidence="3 8" id="KW-0347">Helicase</keyword>
<dbReference type="FunFam" id="1.20.120.1080:FF:000005">
    <property type="entry name" value="ATP-dependent helicase HrpA"/>
    <property type="match status" value="1"/>
</dbReference>
<dbReference type="SMART" id="SM00847">
    <property type="entry name" value="HA2"/>
    <property type="match status" value="1"/>
</dbReference>
<dbReference type="Pfam" id="PF00270">
    <property type="entry name" value="DEAD"/>
    <property type="match status" value="1"/>
</dbReference>
<dbReference type="GO" id="GO:0003723">
    <property type="term" value="F:RNA binding"/>
    <property type="evidence" value="ECO:0007669"/>
    <property type="project" value="TreeGrafter"/>
</dbReference>
<evidence type="ECO:0000256" key="4">
    <source>
        <dbReference type="ARBA" id="ARBA00022840"/>
    </source>
</evidence>
<dbReference type="InterPro" id="IPR024590">
    <property type="entry name" value="HrpA_C"/>
</dbReference>
<accession>A0A7Z7N5C2</accession>
<keyword evidence="4" id="KW-0067">ATP-binding</keyword>
<feature type="region of interest" description="Disordered" evidence="5">
    <location>
        <begin position="26"/>
        <end position="332"/>
    </location>
</feature>
<proteinExistence type="predicted"/>
<feature type="compositionally biased region" description="Basic and acidic residues" evidence="5">
    <location>
        <begin position="254"/>
        <end position="267"/>
    </location>
</feature>
<evidence type="ECO:0000256" key="5">
    <source>
        <dbReference type="SAM" id="MobiDB-lite"/>
    </source>
</evidence>
<dbReference type="EMBL" id="OCSU01000002">
    <property type="protein sequence ID" value="SOE82063.1"/>
    <property type="molecule type" value="Genomic_DNA"/>
</dbReference>
<dbReference type="NCBIfam" id="TIGR01967">
    <property type="entry name" value="DEAH_box_HrpA"/>
    <property type="match status" value="1"/>
</dbReference>
<feature type="compositionally biased region" description="Basic and acidic residues" evidence="5">
    <location>
        <begin position="302"/>
        <end position="318"/>
    </location>
</feature>
<dbReference type="Pfam" id="PF11898">
    <property type="entry name" value="DUF3418"/>
    <property type="match status" value="1"/>
</dbReference>
<dbReference type="InterPro" id="IPR001650">
    <property type="entry name" value="Helicase_C-like"/>
</dbReference>
<dbReference type="GO" id="GO:0003724">
    <property type="term" value="F:RNA helicase activity"/>
    <property type="evidence" value="ECO:0007669"/>
    <property type="project" value="InterPro"/>
</dbReference>
<feature type="compositionally biased region" description="Basic and acidic residues" evidence="5">
    <location>
        <begin position="543"/>
        <end position="555"/>
    </location>
</feature>
<reference evidence="8 9" key="1">
    <citation type="submission" date="2017-09" db="EMBL/GenBank/DDBJ databases">
        <authorList>
            <person name="Varghese N."/>
            <person name="Submissions S."/>
        </authorList>
    </citation>
    <scope>NUCLEOTIDE SEQUENCE [LARGE SCALE GENOMIC DNA]</scope>
    <source>
        <strain evidence="8 9">OK806</strain>
    </source>
</reference>
<dbReference type="InterPro" id="IPR011545">
    <property type="entry name" value="DEAD/DEAH_box_helicase_dom"/>
</dbReference>
<dbReference type="Pfam" id="PF21010">
    <property type="entry name" value="HA2_C"/>
    <property type="match status" value="1"/>
</dbReference>
<evidence type="ECO:0000256" key="1">
    <source>
        <dbReference type="ARBA" id="ARBA00022741"/>
    </source>
</evidence>
<keyword evidence="1" id="KW-0547">Nucleotide-binding</keyword>
<dbReference type="Pfam" id="PF07717">
    <property type="entry name" value="OB_NTP_bind"/>
    <property type="match status" value="1"/>
</dbReference>
<dbReference type="InterPro" id="IPR011709">
    <property type="entry name" value="DEAD-box_helicase_OB_fold"/>
</dbReference>
<dbReference type="GO" id="GO:0005524">
    <property type="term" value="F:ATP binding"/>
    <property type="evidence" value="ECO:0007669"/>
    <property type="project" value="UniProtKB-KW"/>
</dbReference>
<feature type="compositionally biased region" description="Low complexity" evidence="5">
    <location>
        <begin position="268"/>
        <end position="278"/>
    </location>
</feature>
<sequence>MPNVSKRPVDGDKLDPQEQLKKLRENLLRDGAARPEGAEDDEASRALSKKEAAARRFAGASGNAGAQAKPASGGERQAAQTPRVLAGSAASVERERESVAKKQQQAKPAPSRSRDAQSRTRDTSSDDAAAGQPVQRPAPKQTNASLREPRTGAQKGVSERASTEGGENARQTASAGRPATSPRDARPDARNDARQPSERRPSDTRETRPEPRHPEARAPRHGSQPRDSEPTARQRGDARPARNSERSALPNTPRAKDDTRAPQRDARQAQPSAPAPSRAEGRGSAPQQSAGEKPQAAASAPARRDQPRREGTRRERPAVEPNPIPPITFSEALPVSGRREEIARAIAANQVVIVSGETGSGKTTQLPKICLALGRGLGAGGSGLIGHTQPRRIAASATGRRIAEELGTPFGEVVGYKVRFTDNLAPGASVKLMTDGILLAETQTDPLLKAYDTIIIDEAHERSLNIDFLLGYLKEILPRRPDLKLIVTSATIDADRFARHFGSDEKPAPVIEVSGRLYPVEMRYRPVEENSPAVKNAQGTPQKEPRQKSQRETDRDLMEAIVDAVDELCREGPGDVLVFLPGEREIRDAAEALRKHHPPHTEILPLFARLSAAEQERVFRASNARRIVLATNVAETSLTVPGIRYVVDTGMARVKRYSYRNKVEQLQIEGVSQAAANQRAGRCGRVADGVCIRLYDEADFQSRTRFTDPEILRSSLASVILRMKSLHLTAIETFPFIEPPPGRAIADGYQLLNELGAVDDDNALTPLGRELARLPLDPRVGRMILAARDHQALREVLIIASALSVQDPRDRPVEAQEQADQAHRKFVDERSEFLQWTRIWAWFEEAIAHKKSNKQLGDACRANFLSQMRLREWRDVHSQLLTVVREHGWRLNEAEATFEQVHLSLLTGLLGNVGLKADDEPYYLGARGIKFYLWPGSALLKKAGRWVMAGELVETSRLYARTIAKIEPEWLEQVGAHLLKKSLSEPHWEKKAAQVVAFERATLHGLTVYARRRVSFGSQDPSRAREMFIRGALVEGEFETKLPFFAHNRKLVADIEQLEHKSRRQDVLVDDELIHAFYDALVPQGIHTGAEFERWYRDEEKAGKSRLLFLSRDDLMRHEAAGITTDLFPKRMTMAGIEMSLTYHFEPGSPRDGVTLTVPLYGLNQVDARRAEWLVPGMLKEKAQLLLKSLPQKLRRHVVPLPEFAAGFVDRHGGPKFGAGGLLEALIADVRGETQVAMKSADFKLETLPAHLFMNFKVIDEHGRQLAMGRNLAQLRAELGGQAQQHFQKLAAAATLDFGDDAAPQTSVAVPSGDPSSTALYENLTTWNFGKLPELLEIRRRGQTLFGYPALVDRNTHCDVEVFDSPEEAARIHRAGLRRLFALQLREPIKYLEKNLGGLREMSLHYMALGTLEELRDQIIETALDRACLQDPLPDDDASFHKRRDEGKGRLTLLAQEIARLTGQILAEYAGVVKKLAQAKSFGTAYADMQSQLSGLIGKRFVIDTPYAQFAHFPRYLKAIALRIDKLKADPSRDARLFADLQPLVQHYQRAIAQRGGVADARLAEYRWLLEELRVSLFAQGLRTPMPISVKRLHKVWESMQR</sequence>
<dbReference type="GO" id="GO:0016787">
    <property type="term" value="F:hydrolase activity"/>
    <property type="evidence" value="ECO:0007669"/>
    <property type="project" value="UniProtKB-KW"/>
</dbReference>
<dbReference type="PROSITE" id="PS51194">
    <property type="entry name" value="HELICASE_CTER"/>
    <property type="match status" value="1"/>
</dbReference>
<feature type="compositionally biased region" description="Basic and acidic residues" evidence="5">
    <location>
        <begin position="112"/>
        <end position="124"/>
    </location>
</feature>
<dbReference type="PANTHER" id="PTHR18934">
    <property type="entry name" value="ATP-DEPENDENT RNA HELICASE"/>
    <property type="match status" value="1"/>
</dbReference>
<dbReference type="InterPro" id="IPR010222">
    <property type="entry name" value="RNA_helicase_HrpA"/>
</dbReference>
<dbReference type="Pfam" id="PF00271">
    <property type="entry name" value="Helicase_C"/>
    <property type="match status" value="1"/>
</dbReference>
<name>A0A7Z7N5C2_9BURK</name>
<evidence type="ECO:0000259" key="7">
    <source>
        <dbReference type="PROSITE" id="PS51194"/>
    </source>
</evidence>
<evidence type="ECO:0000256" key="2">
    <source>
        <dbReference type="ARBA" id="ARBA00022801"/>
    </source>
</evidence>
<dbReference type="PANTHER" id="PTHR18934:SF99">
    <property type="entry name" value="ATP-DEPENDENT RNA HELICASE DHX37-RELATED"/>
    <property type="match status" value="1"/>
</dbReference>
<feature type="domain" description="Helicase ATP-binding" evidence="6">
    <location>
        <begin position="343"/>
        <end position="510"/>
    </location>
</feature>
<keyword evidence="9" id="KW-1185">Reference proteome</keyword>
<feature type="compositionally biased region" description="Basic and acidic residues" evidence="5">
    <location>
        <begin position="183"/>
        <end position="245"/>
    </location>
</feature>
<dbReference type="InterPro" id="IPR027417">
    <property type="entry name" value="P-loop_NTPase"/>
</dbReference>
<dbReference type="Gene3D" id="1.20.120.1080">
    <property type="match status" value="1"/>
</dbReference>
<dbReference type="InterPro" id="IPR048333">
    <property type="entry name" value="HA2_WH"/>
</dbReference>
<dbReference type="Gene3D" id="3.40.50.300">
    <property type="entry name" value="P-loop containing nucleotide triphosphate hydrolases"/>
    <property type="match status" value="2"/>
</dbReference>
<dbReference type="SMART" id="SM00487">
    <property type="entry name" value="DEXDc"/>
    <property type="match status" value="1"/>
</dbReference>
<dbReference type="SUPFAM" id="SSF52540">
    <property type="entry name" value="P-loop containing nucleoside triphosphate hydrolases"/>
    <property type="match status" value="1"/>
</dbReference>
<evidence type="ECO:0000259" key="6">
    <source>
        <dbReference type="PROSITE" id="PS51192"/>
    </source>
</evidence>
<dbReference type="Pfam" id="PF04408">
    <property type="entry name" value="WHD_HA2"/>
    <property type="match status" value="1"/>
</dbReference>
<dbReference type="SMART" id="SM00382">
    <property type="entry name" value="AAA"/>
    <property type="match status" value="1"/>
</dbReference>
<feature type="compositionally biased region" description="Basic and acidic residues" evidence="5">
    <location>
        <begin position="26"/>
        <end position="37"/>
    </location>
</feature>
<feature type="domain" description="Helicase C-terminal" evidence="7">
    <location>
        <begin position="560"/>
        <end position="727"/>
    </location>
</feature>
<dbReference type="InterPro" id="IPR007502">
    <property type="entry name" value="Helicase-assoc_dom"/>
</dbReference>
<feature type="region of interest" description="Disordered" evidence="5">
    <location>
        <begin position="529"/>
        <end position="555"/>
    </location>
</feature>
<evidence type="ECO:0000256" key="3">
    <source>
        <dbReference type="ARBA" id="ARBA00022806"/>
    </source>
</evidence>
<comment type="caution">
    <text evidence="8">The sequence shown here is derived from an EMBL/GenBank/DDBJ whole genome shotgun (WGS) entry which is preliminary data.</text>
</comment>
<evidence type="ECO:0000313" key="8">
    <source>
        <dbReference type="EMBL" id="SOE82063.1"/>
    </source>
</evidence>
<dbReference type="CDD" id="cd18791">
    <property type="entry name" value="SF2_C_RHA"/>
    <property type="match status" value="1"/>
</dbReference>